<gene>
    <name evidence="3" type="ORF">SARC_00938</name>
</gene>
<dbReference type="EMBL" id="KQ241629">
    <property type="protein sequence ID" value="KNC86936.1"/>
    <property type="molecule type" value="Genomic_DNA"/>
</dbReference>
<keyword evidence="4" id="KW-1185">Reference proteome</keyword>
<keyword evidence="2" id="KW-0472">Membrane</keyword>
<proteinExistence type="predicted"/>
<name>A0A0L0GDH5_9EUKA</name>
<feature type="transmembrane region" description="Helical" evidence="2">
    <location>
        <begin position="129"/>
        <end position="148"/>
    </location>
</feature>
<evidence type="ECO:0000256" key="2">
    <source>
        <dbReference type="SAM" id="Phobius"/>
    </source>
</evidence>
<keyword evidence="2" id="KW-1133">Transmembrane helix</keyword>
<sequence>MLSTQSCLGAERCASEPRCSCISPCSMEWQEWGNGESSDRVLVQFTPSRSEFSLYGFVSNVRRAELVEIDEMEDVGESPELIDDSDSENKDDYDIHSFYTDSSSDDSDVSEDIRTRSPTHRPGRQTHKAMLLVVTAIACLLSMIGKLFKHARLGVFFTDIGPRLKRLLATRYK</sequence>
<dbReference type="Proteomes" id="UP000054560">
    <property type="component" value="Unassembled WGS sequence"/>
</dbReference>
<feature type="compositionally biased region" description="Acidic residues" evidence="1">
    <location>
        <begin position="74"/>
        <end position="86"/>
    </location>
</feature>
<evidence type="ECO:0000313" key="3">
    <source>
        <dbReference type="EMBL" id="KNC86936.1"/>
    </source>
</evidence>
<protein>
    <submittedName>
        <fullName evidence="3">Uncharacterized protein</fullName>
    </submittedName>
</protein>
<keyword evidence="2" id="KW-0812">Transmembrane</keyword>
<reference evidence="3 4" key="1">
    <citation type="submission" date="2011-02" db="EMBL/GenBank/DDBJ databases">
        <title>The Genome Sequence of Sphaeroforma arctica JP610.</title>
        <authorList>
            <consortium name="The Broad Institute Genome Sequencing Platform"/>
            <person name="Russ C."/>
            <person name="Cuomo C."/>
            <person name="Young S.K."/>
            <person name="Zeng Q."/>
            <person name="Gargeya S."/>
            <person name="Alvarado L."/>
            <person name="Berlin A."/>
            <person name="Chapman S.B."/>
            <person name="Chen Z."/>
            <person name="Freedman E."/>
            <person name="Gellesch M."/>
            <person name="Goldberg J."/>
            <person name="Griggs A."/>
            <person name="Gujja S."/>
            <person name="Heilman E."/>
            <person name="Heiman D."/>
            <person name="Howarth C."/>
            <person name="Mehta T."/>
            <person name="Neiman D."/>
            <person name="Pearson M."/>
            <person name="Roberts A."/>
            <person name="Saif S."/>
            <person name="Shea T."/>
            <person name="Shenoy N."/>
            <person name="Sisk P."/>
            <person name="Stolte C."/>
            <person name="Sykes S."/>
            <person name="White J."/>
            <person name="Yandava C."/>
            <person name="Burger G."/>
            <person name="Gray M.W."/>
            <person name="Holland P.W.H."/>
            <person name="King N."/>
            <person name="Lang F.B.F."/>
            <person name="Roger A.J."/>
            <person name="Ruiz-Trillo I."/>
            <person name="Haas B."/>
            <person name="Nusbaum C."/>
            <person name="Birren B."/>
        </authorList>
    </citation>
    <scope>NUCLEOTIDE SEQUENCE [LARGE SCALE GENOMIC DNA]</scope>
    <source>
        <strain evidence="3 4">JP610</strain>
    </source>
</reference>
<dbReference type="GeneID" id="25901442"/>
<organism evidence="3 4">
    <name type="scientific">Sphaeroforma arctica JP610</name>
    <dbReference type="NCBI Taxonomy" id="667725"/>
    <lineage>
        <taxon>Eukaryota</taxon>
        <taxon>Ichthyosporea</taxon>
        <taxon>Ichthyophonida</taxon>
        <taxon>Sphaeroforma</taxon>
    </lineage>
</organism>
<dbReference type="AlphaFoldDB" id="A0A0L0GDH5"/>
<evidence type="ECO:0000256" key="1">
    <source>
        <dbReference type="SAM" id="MobiDB-lite"/>
    </source>
</evidence>
<feature type="region of interest" description="Disordered" evidence="1">
    <location>
        <begin position="74"/>
        <end position="124"/>
    </location>
</feature>
<accession>A0A0L0GDH5</accession>
<dbReference type="RefSeq" id="XP_014160838.1">
    <property type="nucleotide sequence ID" value="XM_014305363.1"/>
</dbReference>
<evidence type="ECO:0000313" key="4">
    <source>
        <dbReference type="Proteomes" id="UP000054560"/>
    </source>
</evidence>